<sequence length="173" mass="19725">MSGIFMEKAIMKPTTRKSKLKPYADEIFSLWEQGLPEQKIIEFLAVEKNVNINRQILNHFLRKHFAQKRIAQRRRFLLGAYLEHKIEDDSLLSHYVMQELAGFLVDESERKLFGLPQTARVADDDLRPAGLHGIVNKPRIIEAIVSNLIVPGSPPEFVRKIRTVVVKAAAGTP</sequence>
<gene>
    <name evidence="1" type="ORF">JQU52_05615</name>
</gene>
<organism evidence="1 2">
    <name type="scientific">Paralysiella testudinis</name>
    <dbReference type="NCBI Taxonomy" id="2809020"/>
    <lineage>
        <taxon>Bacteria</taxon>
        <taxon>Pseudomonadati</taxon>
        <taxon>Pseudomonadota</taxon>
        <taxon>Betaproteobacteria</taxon>
        <taxon>Neisseriales</taxon>
        <taxon>Neisseriaceae</taxon>
        <taxon>Paralysiella</taxon>
    </lineage>
</organism>
<evidence type="ECO:0000313" key="2">
    <source>
        <dbReference type="Proteomes" id="UP000653156"/>
    </source>
</evidence>
<dbReference type="KEGG" id="ptes:JQU52_05615"/>
<dbReference type="Proteomes" id="UP000653156">
    <property type="component" value="Chromosome"/>
</dbReference>
<evidence type="ECO:0000313" key="1">
    <source>
        <dbReference type="EMBL" id="QRQ82857.1"/>
    </source>
</evidence>
<name>A0A892ZM46_9NEIS</name>
<dbReference type="AlphaFoldDB" id="A0A892ZM46"/>
<dbReference type="RefSeq" id="WP_230340150.1">
    <property type="nucleotide sequence ID" value="NZ_CP069798.1"/>
</dbReference>
<protein>
    <submittedName>
        <fullName evidence="1">Uncharacterized protein</fullName>
    </submittedName>
</protein>
<accession>A0A892ZM46</accession>
<dbReference type="EMBL" id="CP069798">
    <property type="protein sequence ID" value="QRQ82857.1"/>
    <property type="molecule type" value="Genomic_DNA"/>
</dbReference>
<reference evidence="1" key="1">
    <citation type="submission" date="2021-02" db="EMBL/GenBank/DDBJ databases">
        <title>Neisseriaceae sp. 26B isolated from the cloaca of a Common Toad-headed Turtle (Mesoclemmys nasuta).</title>
        <authorList>
            <person name="Spergser J."/>
            <person name="Busse H.-J."/>
        </authorList>
    </citation>
    <scope>NUCLEOTIDE SEQUENCE</scope>
    <source>
        <strain evidence="1">26B</strain>
    </source>
</reference>
<proteinExistence type="predicted"/>
<keyword evidence="2" id="KW-1185">Reference proteome</keyword>